<sequence length="153" mass="17345">MSSEFEGGDNLKFAAFNLNDQFTTNQITVRKEDMVDYAKKYDPQYLHLDEERAKAGPFGALIASGFYTMNVVWAEFIRMDVLGKECLGGLSADHIKWVKPVMANDRLMGVYTVIDKQLLSDHTRGVLTMQTRITNQHNAEVLSFTFKVLVDVT</sequence>
<reference evidence="3" key="1">
    <citation type="journal article" date="2019" name="Int. J. Syst. Evol. Microbiol.">
        <title>The Global Catalogue of Microorganisms (GCM) 10K type strain sequencing project: providing services to taxonomists for standard genome sequencing and annotation.</title>
        <authorList>
            <consortium name="The Broad Institute Genomics Platform"/>
            <consortium name="The Broad Institute Genome Sequencing Center for Infectious Disease"/>
            <person name="Wu L."/>
            <person name="Ma J."/>
        </authorList>
    </citation>
    <scope>NUCLEOTIDE SEQUENCE [LARGE SCALE GENOMIC DNA]</scope>
    <source>
        <strain evidence="3">JCM 30234</strain>
    </source>
</reference>
<dbReference type="InterPro" id="IPR052342">
    <property type="entry name" value="MCH/BMMD"/>
</dbReference>
<organism evidence="2 3">
    <name type="scientific">Lentibacillus kimchii</name>
    <dbReference type="NCBI Taxonomy" id="1542911"/>
    <lineage>
        <taxon>Bacteria</taxon>
        <taxon>Bacillati</taxon>
        <taxon>Bacillota</taxon>
        <taxon>Bacilli</taxon>
        <taxon>Bacillales</taxon>
        <taxon>Bacillaceae</taxon>
        <taxon>Lentibacillus</taxon>
    </lineage>
</organism>
<protein>
    <submittedName>
        <fullName evidence="2">MaoC/PaaZ C-terminal domain-containing protein</fullName>
    </submittedName>
</protein>
<feature type="domain" description="MaoC-like" evidence="1">
    <location>
        <begin position="22"/>
        <end position="121"/>
    </location>
</feature>
<dbReference type="Pfam" id="PF01575">
    <property type="entry name" value="MaoC_dehydratas"/>
    <property type="match status" value="1"/>
</dbReference>
<dbReference type="EMBL" id="JBHTGR010000002">
    <property type="protein sequence ID" value="MFC7745928.1"/>
    <property type="molecule type" value="Genomic_DNA"/>
</dbReference>
<evidence type="ECO:0000259" key="1">
    <source>
        <dbReference type="Pfam" id="PF01575"/>
    </source>
</evidence>
<dbReference type="PANTHER" id="PTHR43664:SF1">
    <property type="entry name" value="BETA-METHYLMALYL-COA DEHYDRATASE"/>
    <property type="match status" value="1"/>
</dbReference>
<dbReference type="Proteomes" id="UP001596620">
    <property type="component" value="Unassembled WGS sequence"/>
</dbReference>
<gene>
    <name evidence="2" type="ORF">ACFQU8_01550</name>
</gene>
<proteinExistence type="predicted"/>
<evidence type="ECO:0000313" key="3">
    <source>
        <dbReference type="Proteomes" id="UP001596620"/>
    </source>
</evidence>
<evidence type="ECO:0000313" key="2">
    <source>
        <dbReference type="EMBL" id="MFC7745928.1"/>
    </source>
</evidence>
<keyword evidence="3" id="KW-1185">Reference proteome</keyword>
<dbReference type="InterPro" id="IPR002539">
    <property type="entry name" value="MaoC-like_dom"/>
</dbReference>
<name>A0ABW2URG3_9BACI</name>
<dbReference type="PANTHER" id="PTHR43664">
    <property type="entry name" value="MONOAMINE OXIDASE-RELATED"/>
    <property type="match status" value="1"/>
</dbReference>
<accession>A0ABW2URG3</accession>
<dbReference type="InterPro" id="IPR029069">
    <property type="entry name" value="HotDog_dom_sf"/>
</dbReference>
<dbReference type="RefSeq" id="WP_382357407.1">
    <property type="nucleotide sequence ID" value="NZ_JBHTGR010000002.1"/>
</dbReference>
<dbReference type="Gene3D" id="3.10.129.10">
    <property type="entry name" value="Hotdog Thioesterase"/>
    <property type="match status" value="1"/>
</dbReference>
<comment type="caution">
    <text evidence="2">The sequence shown here is derived from an EMBL/GenBank/DDBJ whole genome shotgun (WGS) entry which is preliminary data.</text>
</comment>
<dbReference type="SUPFAM" id="SSF54637">
    <property type="entry name" value="Thioesterase/thiol ester dehydrase-isomerase"/>
    <property type="match status" value="1"/>
</dbReference>